<dbReference type="HOGENOM" id="CLU_1538391_0_0_14"/>
<evidence type="ECO:0008006" key="4">
    <source>
        <dbReference type="Google" id="ProtNLM"/>
    </source>
</evidence>
<feature type="transmembrane region" description="Helical" evidence="1">
    <location>
        <begin position="21"/>
        <end position="43"/>
    </location>
</feature>
<dbReference type="Proteomes" id="UP000031641">
    <property type="component" value="Chromosome"/>
</dbReference>
<accession>A0A077L6Y0</accession>
<dbReference type="AlphaFoldDB" id="A0A077L6Y0"/>
<sequence length="169" mass="19608">MRFKNKSKLKFKSRNSYWRRSWNIYSVVYFFTILFLMVLMILLTGFLKKQSTERITWSNAITAGCVTIFGLSTIVILVRKGLGKNIIKPFSSFYHNQRIMSRAKGKWSSTMTQHQKDKIIARERSLYENEQSKKSIEKAKNEVTNLSSYLLISISLVTLTIGLLAIHLS</sequence>
<keyword evidence="1" id="KW-0812">Transmembrane</keyword>
<proteinExistence type="predicted"/>
<dbReference type="STRING" id="29554.MCAN360_0387"/>
<dbReference type="KEGG" id="mcan:MCAN360_0387"/>
<name>A0A077L6Y0_9BACT</name>
<protein>
    <recommendedName>
        <fullName evidence="4">DUF3899 domain-containing protein</fullName>
    </recommendedName>
</protein>
<feature type="transmembrane region" description="Helical" evidence="1">
    <location>
        <begin position="55"/>
        <end position="78"/>
    </location>
</feature>
<feature type="transmembrane region" description="Helical" evidence="1">
    <location>
        <begin position="148"/>
        <end position="168"/>
    </location>
</feature>
<evidence type="ECO:0000313" key="2">
    <source>
        <dbReference type="EMBL" id="BAP39556.1"/>
    </source>
</evidence>
<dbReference type="OrthoDB" id="399898at2"/>
<dbReference type="RefSeq" id="WP_045433717.1">
    <property type="nucleotide sequence ID" value="NZ_AP014631.1"/>
</dbReference>
<keyword evidence="1" id="KW-1133">Transmembrane helix</keyword>
<keyword evidence="3" id="KW-1185">Reference proteome</keyword>
<keyword evidence="1" id="KW-0472">Membrane</keyword>
<gene>
    <name evidence="2" type="ORF">MCAN360_0387</name>
</gene>
<dbReference type="EMBL" id="AP014631">
    <property type="protein sequence ID" value="BAP39556.1"/>
    <property type="molecule type" value="Genomic_DNA"/>
</dbReference>
<organism evidence="2 3">
    <name type="scientific">Metamycoplasma canadense</name>
    <dbReference type="NCBI Taxonomy" id="29554"/>
    <lineage>
        <taxon>Bacteria</taxon>
        <taxon>Bacillati</taxon>
        <taxon>Mycoplasmatota</taxon>
        <taxon>Mycoplasmoidales</taxon>
        <taxon>Metamycoplasmataceae</taxon>
        <taxon>Metamycoplasma</taxon>
    </lineage>
</organism>
<reference evidence="3" key="1">
    <citation type="journal article" date="2014" name="Genome Announc.">
        <title>Complete Genome Sequence of Mycoplasma canadense Strain HAZ 360_1 from Bovine Mastitic Milk in Japan.</title>
        <authorList>
            <person name="Hata E."/>
        </authorList>
    </citation>
    <scope>NUCLEOTIDE SEQUENCE [LARGE SCALE GENOMIC DNA]</scope>
    <source>
        <strain evidence="3">HAZ360_1</strain>
    </source>
</reference>
<evidence type="ECO:0000313" key="3">
    <source>
        <dbReference type="Proteomes" id="UP000031641"/>
    </source>
</evidence>
<evidence type="ECO:0000256" key="1">
    <source>
        <dbReference type="SAM" id="Phobius"/>
    </source>
</evidence>